<comment type="similarity">
    <text evidence="1">Belongs to the actin family.</text>
</comment>
<dbReference type="OrthoDB" id="5132116at2759"/>
<dbReference type="PRINTS" id="PR00190">
    <property type="entry name" value="ACTIN"/>
</dbReference>
<evidence type="ECO:0000313" key="2">
    <source>
        <dbReference type="Proteomes" id="UP001652626"/>
    </source>
</evidence>
<dbReference type="GO" id="GO:0005856">
    <property type="term" value="C:cytoskeleton"/>
    <property type="evidence" value="ECO:0007669"/>
    <property type="project" value="UniProtKB-SubCell"/>
</dbReference>
<organism evidence="2 3">
    <name type="scientific">Vanessa tameamea</name>
    <name type="common">Kamehameha butterfly</name>
    <dbReference type="NCBI Taxonomy" id="334116"/>
    <lineage>
        <taxon>Eukaryota</taxon>
        <taxon>Metazoa</taxon>
        <taxon>Ecdysozoa</taxon>
        <taxon>Arthropoda</taxon>
        <taxon>Hexapoda</taxon>
        <taxon>Insecta</taxon>
        <taxon>Pterygota</taxon>
        <taxon>Neoptera</taxon>
        <taxon>Endopterygota</taxon>
        <taxon>Lepidoptera</taxon>
        <taxon>Glossata</taxon>
        <taxon>Ditrysia</taxon>
        <taxon>Papilionoidea</taxon>
        <taxon>Nymphalidae</taxon>
        <taxon>Nymphalinae</taxon>
        <taxon>Vanessa</taxon>
    </lineage>
</organism>
<dbReference type="GO" id="GO:0005524">
    <property type="term" value="F:ATP binding"/>
    <property type="evidence" value="ECO:0007669"/>
    <property type="project" value="UniProtKB-KW"/>
</dbReference>
<dbReference type="PANTHER" id="PTHR11937">
    <property type="entry name" value="ACTIN"/>
    <property type="match status" value="1"/>
</dbReference>
<dbReference type="InterPro" id="IPR004000">
    <property type="entry name" value="Actin"/>
</dbReference>
<dbReference type="InterPro" id="IPR043129">
    <property type="entry name" value="ATPase_NBD"/>
</dbReference>
<dbReference type="AlphaFoldDB" id="A0A8B8ITT5"/>
<dbReference type="SMART" id="SM00268">
    <property type="entry name" value="ACTIN"/>
    <property type="match status" value="1"/>
</dbReference>
<dbReference type="Gene3D" id="3.90.640.10">
    <property type="entry name" value="Actin, Chain A, domain 4"/>
    <property type="match status" value="1"/>
</dbReference>
<reference evidence="3" key="1">
    <citation type="submission" date="2025-08" db="UniProtKB">
        <authorList>
            <consortium name="RefSeq"/>
        </authorList>
    </citation>
    <scope>IDENTIFICATION</scope>
    <source>
        <tissue evidence="3">Whole body</tissue>
    </source>
</reference>
<gene>
    <name evidence="3" type="primary">LOC113404040</name>
</gene>
<dbReference type="Proteomes" id="UP001652626">
    <property type="component" value="Chromosome Z"/>
</dbReference>
<dbReference type="Pfam" id="PF00022">
    <property type="entry name" value="Actin"/>
    <property type="match status" value="2"/>
</dbReference>
<evidence type="ECO:0000313" key="3">
    <source>
        <dbReference type="RefSeq" id="XP_026500563.2"/>
    </source>
</evidence>
<evidence type="ECO:0000256" key="1">
    <source>
        <dbReference type="RuleBase" id="RU000487"/>
    </source>
</evidence>
<dbReference type="GeneID" id="113404040"/>
<dbReference type="OMA" id="IVHWDNM"/>
<protein>
    <submittedName>
        <fullName evidence="3">Actin-1-like</fullName>
    </submittedName>
</protein>
<proteinExistence type="inferred from homology"/>
<keyword evidence="2" id="KW-1185">Reference proteome</keyword>
<dbReference type="SUPFAM" id="SSF53067">
    <property type="entry name" value="Actin-like ATPase domain"/>
    <property type="match status" value="2"/>
</dbReference>
<name>A0A8B8ITT5_VANTA</name>
<sequence length="369" mass="41251">MSFEKPAVVIDNGSYCIKAGFACDNHPVAIFRTLIGRPNYLHGSYGRQYYDVAVGDEAIARVEDLELSHPVVNGRIVHWDNMERIWHHTFYRELKVAPEDRAVILACGLTATIEEKIKCCEVFFETLNNPAVCIQSQSVLAMYGSGTTTGICVDIGYDTTDIIPVYEGGMTKYAHMSTNLAGSQISDYLKKCLADRNLLQEIKSPHDIEDIKTSTLYITPNCAMSRKDYIQNYKLSSGDVIEVSNEAFMAAELIFQPDLVKGEKTNIIPLHEAIVTASLKCDPEIRTEMYDAIVPCGGMATIPGFNDRLQVELERCIISPFTILSSPEPYAVSWLGGATFAGLPDTEKIWVKKKQFEDHGERIVRNRFL</sequence>
<dbReference type="Gene3D" id="3.30.420.40">
    <property type="match status" value="2"/>
</dbReference>
<accession>A0A8B8ITT5</accession>
<dbReference type="RefSeq" id="XP_026500563.2">
    <property type="nucleotide sequence ID" value="XM_026644778.2"/>
</dbReference>